<protein>
    <recommendedName>
        <fullName evidence="2">asparagine synthase (glutamine-hydrolyzing)</fullName>
        <ecNumber evidence="2">6.3.5.4</ecNumber>
    </recommendedName>
</protein>
<evidence type="ECO:0000313" key="5">
    <source>
        <dbReference type="EMBL" id="RYM07422.1"/>
    </source>
</evidence>
<evidence type="ECO:0000259" key="4">
    <source>
        <dbReference type="Pfam" id="PF00733"/>
    </source>
</evidence>
<dbReference type="PANTHER" id="PTHR43284:SF1">
    <property type="entry name" value="ASPARAGINE SYNTHETASE"/>
    <property type="match status" value="1"/>
</dbReference>
<comment type="caution">
    <text evidence="5">The sequence shown here is derived from an EMBL/GenBank/DDBJ whole genome shotgun (WGS) entry which is preliminary data.</text>
</comment>
<reference evidence="5 6" key="1">
    <citation type="submission" date="2019-02" db="EMBL/GenBank/DDBJ databases">
        <authorList>
            <person name="Feng G."/>
        </authorList>
    </citation>
    <scope>NUCLEOTIDE SEQUENCE [LARGE SCALE GENOMIC DNA]</scope>
    <source>
        <strain evidence="5 6">CCTCC AB 2011146</strain>
    </source>
</reference>
<dbReference type="GO" id="GO:0004066">
    <property type="term" value="F:asparagine synthase (glutamine-hydrolyzing) activity"/>
    <property type="evidence" value="ECO:0007669"/>
    <property type="project" value="UniProtKB-EC"/>
</dbReference>
<comment type="catalytic activity">
    <reaction evidence="3">
        <text>L-aspartate + L-glutamine + ATP + H2O = L-asparagine + L-glutamate + AMP + diphosphate + H(+)</text>
        <dbReference type="Rhea" id="RHEA:12228"/>
        <dbReference type="ChEBI" id="CHEBI:15377"/>
        <dbReference type="ChEBI" id="CHEBI:15378"/>
        <dbReference type="ChEBI" id="CHEBI:29985"/>
        <dbReference type="ChEBI" id="CHEBI:29991"/>
        <dbReference type="ChEBI" id="CHEBI:30616"/>
        <dbReference type="ChEBI" id="CHEBI:33019"/>
        <dbReference type="ChEBI" id="CHEBI:58048"/>
        <dbReference type="ChEBI" id="CHEBI:58359"/>
        <dbReference type="ChEBI" id="CHEBI:456215"/>
        <dbReference type="EC" id="6.3.5.4"/>
    </reaction>
</comment>
<accession>A0A8G1ZCW6</accession>
<dbReference type="Gene3D" id="3.40.50.620">
    <property type="entry name" value="HUPs"/>
    <property type="match status" value="1"/>
</dbReference>
<dbReference type="AlphaFoldDB" id="A0A8G1ZCW6"/>
<dbReference type="OrthoDB" id="7053173at2"/>
<evidence type="ECO:0000313" key="6">
    <source>
        <dbReference type="Proteomes" id="UP000291572"/>
    </source>
</evidence>
<dbReference type="InterPro" id="IPR051786">
    <property type="entry name" value="ASN_synthetase/amidase"/>
</dbReference>
<dbReference type="GO" id="GO:0006529">
    <property type="term" value="P:asparagine biosynthetic process"/>
    <property type="evidence" value="ECO:0007669"/>
    <property type="project" value="InterPro"/>
</dbReference>
<name>A0A8G1ZCW6_9SPHN</name>
<feature type="domain" description="Asparagine synthetase" evidence="4">
    <location>
        <begin position="216"/>
        <end position="347"/>
    </location>
</feature>
<proteinExistence type="predicted"/>
<dbReference type="InterPro" id="IPR014729">
    <property type="entry name" value="Rossmann-like_a/b/a_fold"/>
</dbReference>
<sequence length="599" mass="65080">MMGRRFLALIATTAEPLPPGQIERARKAAASLMPLIETDRFMLWSDHRHRITQAGSHTIVGELFDRSHTQPETTLDDAAWTAIARSRGEILIERYWGSYVSFTTDDKGIAVVRAPMGDLGCYHARDGGVLLVASDLALLSDCGRRFAIDRAALVRHIAYPEWRRSETCLDGMEELRGGDRLLVSVNGVECETLWSPWAFVGRDRMIDDPVEAARAVRNAVHLAVRARVAGHDRAVLLLSGGLDSAIVAASLKATGTEVIGLNLIGDDAASDERRYAEMVARATGVELLTRKFDADRINVRRSGAAHMPYPVHRCFTQAQDTVAAETAERCGADLLIDGGGGDNVFFASRTVSILADCLATGGLDKRFWSAARALSDLGQTGTWALAWRAVHRAWLRSPAPRQPPAVAFPSDAARSIVTDTVAHPWFLPPEGVLPGRANHVALLAPAQNLVEAINAQALQHAISPLVSQPVVEACLRVPSWHWLAPGQDRATARRAFAPDLPGEIFARRSKGTPTGFVATIFDRQRQAIRDMLLGGRLGEFGLIDEAKLAQALSTPGPVRDLRFVRIMELVDAEAWAAAQIQGPQPSSTVRRLLECGSNA</sequence>
<evidence type="ECO:0000256" key="2">
    <source>
        <dbReference type="ARBA" id="ARBA00012737"/>
    </source>
</evidence>
<gene>
    <name evidence="5" type="ORF">EWH12_19040</name>
</gene>
<comment type="pathway">
    <text evidence="1">Amino-acid biosynthesis; L-asparagine biosynthesis; L-asparagine from L-aspartate (L-Gln route): step 1/1.</text>
</comment>
<dbReference type="PANTHER" id="PTHR43284">
    <property type="entry name" value="ASPARAGINE SYNTHETASE (GLUTAMINE-HYDROLYZING)"/>
    <property type="match status" value="1"/>
</dbReference>
<evidence type="ECO:0000256" key="3">
    <source>
        <dbReference type="ARBA" id="ARBA00048741"/>
    </source>
</evidence>
<feature type="domain" description="Asparagine synthetase" evidence="4">
    <location>
        <begin position="463"/>
        <end position="576"/>
    </location>
</feature>
<dbReference type="Proteomes" id="UP000291572">
    <property type="component" value="Unassembled WGS sequence"/>
</dbReference>
<organism evidence="5 6">
    <name type="scientific">Sphingobium cupriresistens</name>
    <dbReference type="NCBI Taxonomy" id="1132417"/>
    <lineage>
        <taxon>Bacteria</taxon>
        <taxon>Pseudomonadati</taxon>
        <taxon>Pseudomonadota</taxon>
        <taxon>Alphaproteobacteria</taxon>
        <taxon>Sphingomonadales</taxon>
        <taxon>Sphingomonadaceae</taxon>
        <taxon>Sphingobium</taxon>
    </lineage>
</organism>
<dbReference type="RefSeq" id="WP_129927514.1">
    <property type="nucleotide sequence ID" value="NZ_SEOO01000048.1"/>
</dbReference>
<dbReference type="InterPro" id="IPR029055">
    <property type="entry name" value="Ntn_hydrolases_N"/>
</dbReference>
<dbReference type="SUPFAM" id="SSF52402">
    <property type="entry name" value="Adenine nucleotide alpha hydrolases-like"/>
    <property type="match status" value="1"/>
</dbReference>
<dbReference type="EMBL" id="SEOO01000048">
    <property type="protein sequence ID" value="RYM07422.1"/>
    <property type="molecule type" value="Genomic_DNA"/>
</dbReference>
<dbReference type="InterPro" id="IPR001962">
    <property type="entry name" value="Asn_synthase"/>
</dbReference>
<dbReference type="EC" id="6.3.5.4" evidence="2"/>
<dbReference type="Pfam" id="PF00733">
    <property type="entry name" value="Asn_synthase"/>
    <property type="match status" value="2"/>
</dbReference>
<dbReference type="SUPFAM" id="SSF56235">
    <property type="entry name" value="N-terminal nucleophile aminohydrolases (Ntn hydrolases)"/>
    <property type="match status" value="1"/>
</dbReference>
<evidence type="ECO:0000256" key="1">
    <source>
        <dbReference type="ARBA" id="ARBA00005187"/>
    </source>
</evidence>